<feature type="domain" description="Flagellar M-ring N-terminal" evidence="9">
    <location>
        <begin position="39"/>
        <end position="205"/>
    </location>
</feature>
<keyword evidence="8" id="KW-0812">Transmembrane</keyword>
<comment type="subcellular location">
    <subcellularLocation>
        <location evidence="1">Cell outer membrane</location>
        <topology evidence="1">Lipid-anchor</topology>
    </subcellularLocation>
</comment>
<evidence type="ECO:0000256" key="3">
    <source>
        <dbReference type="ARBA" id="ARBA00022729"/>
    </source>
</evidence>
<dbReference type="NCBIfam" id="TIGR02544">
    <property type="entry name" value="III_secr_YscJ"/>
    <property type="match status" value="1"/>
</dbReference>
<evidence type="ECO:0000256" key="1">
    <source>
        <dbReference type="ARBA" id="ARBA00004459"/>
    </source>
</evidence>
<dbReference type="Gene3D" id="3.30.70.1530">
    <property type="entry name" value="Hypothetical protein rpa1041"/>
    <property type="match status" value="1"/>
</dbReference>
<organism evidence="10 11">
    <name type="scientific">Photobacterium damselae</name>
    <dbReference type="NCBI Taxonomy" id="38293"/>
    <lineage>
        <taxon>Bacteria</taxon>
        <taxon>Pseudomonadati</taxon>
        <taxon>Pseudomonadota</taxon>
        <taxon>Gammaproteobacteria</taxon>
        <taxon>Vibrionales</taxon>
        <taxon>Vibrionaceae</taxon>
        <taxon>Photobacterium</taxon>
    </lineage>
</organism>
<dbReference type="PANTHER" id="PTHR30046">
    <property type="entry name" value="FLAGELLAR M-RING PROTEIN"/>
    <property type="match status" value="1"/>
</dbReference>
<dbReference type="Gene3D" id="3.30.300.30">
    <property type="match status" value="1"/>
</dbReference>
<proteinExistence type="inferred from homology"/>
<evidence type="ECO:0000259" key="9">
    <source>
        <dbReference type="Pfam" id="PF01514"/>
    </source>
</evidence>
<evidence type="ECO:0000256" key="2">
    <source>
        <dbReference type="ARBA" id="ARBA00009509"/>
    </source>
</evidence>
<dbReference type="EMBL" id="UATL01000006">
    <property type="protein sequence ID" value="SPY45124.1"/>
    <property type="molecule type" value="Genomic_DNA"/>
</dbReference>
<dbReference type="Pfam" id="PF01514">
    <property type="entry name" value="YscJ_FliF"/>
    <property type="match status" value="1"/>
</dbReference>
<dbReference type="Proteomes" id="UP000251647">
    <property type="component" value="Unassembled WGS sequence"/>
</dbReference>
<dbReference type="InterPro" id="IPR045851">
    <property type="entry name" value="AMP-bd_C_sf"/>
</dbReference>
<keyword evidence="5 8" id="KW-0564">Palmitate</keyword>
<accession>A0A2X1XWI1</accession>
<dbReference type="InterPro" id="IPR006182">
    <property type="entry name" value="FliF_N_dom"/>
</dbReference>
<dbReference type="InterPro" id="IPR003282">
    <property type="entry name" value="T3SS_SctJ"/>
</dbReference>
<keyword evidence="8" id="KW-1133">Transmembrane helix</keyword>
<comment type="similarity">
    <text evidence="2 8">Belongs to the YscJ lipoprotein family.</text>
</comment>
<keyword evidence="4 8" id="KW-0472">Membrane</keyword>
<dbReference type="GO" id="GO:0009306">
    <property type="term" value="P:protein secretion"/>
    <property type="evidence" value="ECO:0007669"/>
    <property type="project" value="InterPro"/>
</dbReference>
<reference evidence="10 11" key="1">
    <citation type="submission" date="2018-06" db="EMBL/GenBank/DDBJ databases">
        <authorList>
            <consortium name="Pathogen Informatics"/>
            <person name="Doyle S."/>
        </authorList>
    </citation>
    <scope>NUCLEOTIDE SEQUENCE [LARGE SCALE GENOMIC DNA]</scope>
    <source>
        <strain evidence="10 11">NCTC11647</strain>
    </source>
</reference>
<dbReference type="GO" id="GO:0009279">
    <property type="term" value="C:cell outer membrane"/>
    <property type="evidence" value="ECO:0007669"/>
    <property type="project" value="UniProtKB-SubCell"/>
</dbReference>
<evidence type="ECO:0000313" key="11">
    <source>
        <dbReference type="Proteomes" id="UP000251647"/>
    </source>
</evidence>
<evidence type="ECO:0000256" key="5">
    <source>
        <dbReference type="ARBA" id="ARBA00023139"/>
    </source>
</evidence>
<dbReference type="InterPro" id="IPR043427">
    <property type="entry name" value="YscJ/FliF"/>
</dbReference>
<evidence type="ECO:0000256" key="4">
    <source>
        <dbReference type="ARBA" id="ARBA00023136"/>
    </source>
</evidence>
<evidence type="ECO:0000256" key="8">
    <source>
        <dbReference type="RuleBase" id="RU364102"/>
    </source>
</evidence>
<keyword evidence="3 8" id="KW-0732">Signal</keyword>
<keyword evidence="7 8" id="KW-0449">Lipoprotein</keyword>
<dbReference type="PANTHER" id="PTHR30046:SF2">
    <property type="entry name" value="YOP PROTEINS TRANSLOCATION LIPOPROTEIN J"/>
    <property type="match status" value="1"/>
</dbReference>
<keyword evidence="6 8" id="KW-0998">Cell outer membrane</keyword>
<gene>
    <name evidence="10" type="primary">prgK</name>
    <name evidence="10" type="ORF">NCTC11647_03907</name>
</gene>
<evidence type="ECO:0000313" key="10">
    <source>
        <dbReference type="EMBL" id="SPY45124.1"/>
    </source>
</evidence>
<evidence type="ECO:0000256" key="6">
    <source>
        <dbReference type="ARBA" id="ARBA00023237"/>
    </source>
</evidence>
<name>A0A2X1XWI1_PHODM</name>
<feature type="transmembrane region" description="Helical" evidence="8">
    <location>
        <begin position="236"/>
        <end position="258"/>
    </location>
</feature>
<evidence type="ECO:0000256" key="7">
    <source>
        <dbReference type="ARBA" id="ARBA00023288"/>
    </source>
</evidence>
<dbReference type="AlphaFoldDB" id="A0A2X1XWI1"/>
<dbReference type="PRINTS" id="PR01338">
    <property type="entry name" value="TYPE3OMKPROT"/>
</dbReference>
<protein>
    <recommendedName>
        <fullName evidence="8">Lipoprotein</fullName>
    </recommendedName>
</protein>
<sequence length="265" mass="29169">MMKAIVMTKAVVTMKSVITRKTMRAVSMLLVLFLVGCQAELYTGVSQKEGNEMLSVLLSEGVVATKEPDKDNTVKLMVDNAQIAFAIDALKRKGYPREQFSTLKEVFPKDDLISSPLAERARLIYAKSQELSATLSQIDGVLVARVHVVLKDQNLRPGERPTPASASVFIKHAADVALDSYVPQIKLLVNNSIEGLNYDRISVVMVPSSEVRVTPQGNQFESILSIQVTKDTASHLIVILVFLVLLIIGSNVATFAWCRRNVKRG</sequence>